<dbReference type="GO" id="GO:0003676">
    <property type="term" value="F:nucleic acid binding"/>
    <property type="evidence" value="ECO:0007669"/>
    <property type="project" value="InterPro"/>
</dbReference>
<organism evidence="7 8">
    <name type="scientific">Metarhizobium album</name>
    <dbReference type="NCBI Taxonomy" id="2182425"/>
    <lineage>
        <taxon>Bacteria</taxon>
        <taxon>Pseudomonadati</taxon>
        <taxon>Pseudomonadota</taxon>
        <taxon>Alphaproteobacteria</taxon>
        <taxon>Hyphomicrobiales</taxon>
        <taxon>Rhizobiaceae</taxon>
        <taxon>Metarhizobium</taxon>
    </lineage>
</organism>
<evidence type="ECO:0000256" key="5">
    <source>
        <dbReference type="ARBA" id="ARBA00047942"/>
    </source>
</evidence>
<sequence>MSIQISGRQLLDKVYSLFGGAANGLIPATSVPMPGDEPGRWTDIGEWTTLASRLGAEMLLFVQNDPVFIFSSIAGPLDDDLIYEAYRRAWCMSGPFCLFLALPNALHVYALTTPPLQSEIAALDPLIIFERLDQVDEALGGLSPAGIIEKLAAGAERSQTGRADIRLVNDLKRVRQALISSGMAASAAHSLIGRSILIRYLEDRQIIGGKYFRQVAGENSEWLRLLSTPPERPVFGATARDRLFDRVLLDAKFTLAFFDRLAKDFNGDLFAIGEKGNSFKTEHLLEMRKFLLGDTDKEQPELFFWAYDFEIVPLSLISSIYEEFYHAVPLEEQTAGALDDNTHFTPITLVQDVLDRLLPVSVLETRPRILDPACGSGIFLVEAFKRMVRFEVSSRQRKLTSSELRLILQNQICGVELRQEAARVAAFSLYLALLDSQDPSDILAAGPMPHLIGGAVRDDLHFGTVLVANAFDLMAHEREEIDAFNNLRKRYAGKADVVELLAAGTLDLRPNSFDVIVGNPPWQEAADYVIEDGKEALRKKGGAARVALLWAQRYGYLIGDKSYSQLFLYRCLSLLKPKGRCGLLVSAKVLWNARDTSRAFRRQFLGQVNVHEVVNYTHVRRLLFAEATAPFMFLHYSAREETSRSGMVSYWSARRTSLVEKTRTIGLMQMERHFVRQTDLEAFDYLWKTYWWGNHRDAALIGRLGMERPLSDFLNKDGCLPGYGWQKGSKPARGDLATLRELSSRAIEPFGPSKENWFGDPPKGVGRQPDERLYRGMRLLTKTGISEPQGTVSRLETAPFSFRHTVYCVPLDGWKERDGKIAIGVFWSSLGRYRLFMTAGSWGGWFDKVTGEDILSMPLRLEASWGMPKAEFEAAAETIAKSVTFLQEFELKNNELTDPSVPSAEEQLEMLTEVRQELDRAVYDLFELSEPERNLIDDFWKNEHDFFWKGPDSTALLGLERPEIGSSTTIGPDSGAGAFSRYISAFAEELSQRLSKPIRLSWSITGPETFDIVGIRFNVTGATQKHPQGLQSDPAWESVLERMRPKQAQDDHRSFFDNRPIRISDNSGFMIVKSNKQRNWTATRAREDAEAVNVSFLRAGQNLQ</sequence>
<evidence type="ECO:0000256" key="4">
    <source>
        <dbReference type="ARBA" id="ARBA00022691"/>
    </source>
</evidence>
<dbReference type="PRINTS" id="PR00507">
    <property type="entry name" value="N12N6MTFRASE"/>
</dbReference>
<dbReference type="EMBL" id="QFBC01000019">
    <property type="protein sequence ID" value="PWE52991.1"/>
    <property type="molecule type" value="Genomic_DNA"/>
</dbReference>
<proteinExistence type="predicted"/>
<keyword evidence="4" id="KW-0949">S-adenosyl-L-methionine</keyword>
<dbReference type="SUPFAM" id="SSF53335">
    <property type="entry name" value="S-adenosyl-L-methionine-dependent methyltransferases"/>
    <property type="match status" value="1"/>
</dbReference>
<feature type="domain" description="Type II methyltransferase M.TaqI-like" evidence="6">
    <location>
        <begin position="410"/>
        <end position="617"/>
    </location>
</feature>
<dbReference type="OrthoDB" id="9806213at2"/>
<evidence type="ECO:0000256" key="1">
    <source>
        <dbReference type="ARBA" id="ARBA00011900"/>
    </source>
</evidence>
<dbReference type="InterPro" id="IPR002052">
    <property type="entry name" value="DNA_methylase_N6_adenine_CS"/>
</dbReference>
<name>A0A2U2DIC4_9HYPH</name>
<dbReference type="AlphaFoldDB" id="A0A2U2DIC4"/>
<keyword evidence="8" id="KW-1185">Reference proteome</keyword>
<dbReference type="Proteomes" id="UP000245252">
    <property type="component" value="Unassembled WGS sequence"/>
</dbReference>
<dbReference type="GO" id="GO:0006304">
    <property type="term" value="P:DNA modification"/>
    <property type="evidence" value="ECO:0007669"/>
    <property type="project" value="InterPro"/>
</dbReference>
<dbReference type="Pfam" id="PF07669">
    <property type="entry name" value="Eco57I"/>
    <property type="match status" value="1"/>
</dbReference>
<dbReference type="InterPro" id="IPR050953">
    <property type="entry name" value="N4_N6_ade-DNA_methylase"/>
</dbReference>
<protein>
    <recommendedName>
        <fullName evidence="1">site-specific DNA-methyltransferase (adenine-specific)</fullName>
        <ecNumber evidence="1">2.1.1.72</ecNumber>
    </recommendedName>
</protein>
<dbReference type="RefSeq" id="WP_109461606.1">
    <property type="nucleotide sequence ID" value="NZ_QFBC01000019.1"/>
</dbReference>
<evidence type="ECO:0000256" key="3">
    <source>
        <dbReference type="ARBA" id="ARBA00022679"/>
    </source>
</evidence>
<comment type="catalytic activity">
    <reaction evidence="5">
        <text>a 2'-deoxyadenosine in DNA + S-adenosyl-L-methionine = an N(6)-methyl-2'-deoxyadenosine in DNA + S-adenosyl-L-homocysteine + H(+)</text>
        <dbReference type="Rhea" id="RHEA:15197"/>
        <dbReference type="Rhea" id="RHEA-COMP:12418"/>
        <dbReference type="Rhea" id="RHEA-COMP:12419"/>
        <dbReference type="ChEBI" id="CHEBI:15378"/>
        <dbReference type="ChEBI" id="CHEBI:57856"/>
        <dbReference type="ChEBI" id="CHEBI:59789"/>
        <dbReference type="ChEBI" id="CHEBI:90615"/>
        <dbReference type="ChEBI" id="CHEBI:90616"/>
        <dbReference type="EC" id="2.1.1.72"/>
    </reaction>
</comment>
<dbReference type="EC" id="2.1.1.72" evidence="1"/>
<evidence type="ECO:0000313" key="7">
    <source>
        <dbReference type="EMBL" id="PWE52991.1"/>
    </source>
</evidence>
<keyword evidence="3" id="KW-0808">Transferase</keyword>
<dbReference type="GO" id="GO:0032259">
    <property type="term" value="P:methylation"/>
    <property type="evidence" value="ECO:0007669"/>
    <property type="project" value="UniProtKB-KW"/>
</dbReference>
<dbReference type="GO" id="GO:0009007">
    <property type="term" value="F:site-specific DNA-methyltransferase (adenine-specific) activity"/>
    <property type="evidence" value="ECO:0007669"/>
    <property type="project" value="UniProtKB-EC"/>
</dbReference>
<keyword evidence="2" id="KW-0489">Methyltransferase</keyword>
<dbReference type="PANTHER" id="PTHR33841">
    <property type="entry name" value="DNA METHYLTRANSFERASE YEEA-RELATED"/>
    <property type="match status" value="1"/>
</dbReference>
<accession>A0A2U2DIC4</accession>
<dbReference type="PROSITE" id="PS00092">
    <property type="entry name" value="N6_MTASE"/>
    <property type="match status" value="1"/>
</dbReference>
<dbReference type="PANTHER" id="PTHR33841:SF1">
    <property type="entry name" value="DNA METHYLTRANSFERASE A"/>
    <property type="match status" value="1"/>
</dbReference>
<evidence type="ECO:0000259" key="6">
    <source>
        <dbReference type="Pfam" id="PF07669"/>
    </source>
</evidence>
<evidence type="ECO:0000256" key="2">
    <source>
        <dbReference type="ARBA" id="ARBA00022603"/>
    </source>
</evidence>
<gene>
    <name evidence="7" type="ORF">DEM27_28320</name>
</gene>
<reference evidence="7 8" key="1">
    <citation type="submission" date="2018-05" db="EMBL/GenBank/DDBJ databases">
        <title>The draft genome of strain NS-104.</title>
        <authorList>
            <person name="Hang P."/>
            <person name="Jiang J."/>
        </authorList>
    </citation>
    <scope>NUCLEOTIDE SEQUENCE [LARGE SCALE GENOMIC DNA]</scope>
    <source>
        <strain evidence="7 8">NS-104</strain>
    </source>
</reference>
<dbReference type="Gene3D" id="3.40.50.150">
    <property type="entry name" value="Vaccinia Virus protein VP39"/>
    <property type="match status" value="1"/>
</dbReference>
<dbReference type="InterPro" id="IPR011639">
    <property type="entry name" value="MethylTrfase_TaqI-like_dom"/>
</dbReference>
<evidence type="ECO:0000313" key="8">
    <source>
        <dbReference type="Proteomes" id="UP000245252"/>
    </source>
</evidence>
<comment type="caution">
    <text evidence="7">The sequence shown here is derived from an EMBL/GenBank/DDBJ whole genome shotgun (WGS) entry which is preliminary data.</text>
</comment>
<dbReference type="InterPro" id="IPR029063">
    <property type="entry name" value="SAM-dependent_MTases_sf"/>
</dbReference>